<accession>A0A834JKZ2</accession>
<evidence type="ECO:0000313" key="2">
    <source>
        <dbReference type="Proteomes" id="UP000614350"/>
    </source>
</evidence>
<dbReference type="Proteomes" id="UP000614350">
    <property type="component" value="Unassembled WGS sequence"/>
</dbReference>
<organism evidence="1 2">
    <name type="scientific">Vespula vulgaris</name>
    <name type="common">Yellow jacket</name>
    <name type="synonym">Wasp</name>
    <dbReference type="NCBI Taxonomy" id="7454"/>
    <lineage>
        <taxon>Eukaryota</taxon>
        <taxon>Metazoa</taxon>
        <taxon>Ecdysozoa</taxon>
        <taxon>Arthropoda</taxon>
        <taxon>Hexapoda</taxon>
        <taxon>Insecta</taxon>
        <taxon>Pterygota</taxon>
        <taxon>Neoptera</taxon>
        <taxon>Endopterygota</taxon>
        <taxon>Hymenoptera</taxon>
        <taxon>Apocrita</taxon>
        <taxon>Aculeata</taxon>
        <taxon>Vespoidea</taxon>
        <taxon>Vespidae</taxon>
        <taxon>Vespinae</taxon>
        <taxon>Vespula</taxon>
    </lineage>
</organism>
<proteinExistence type="predicted"/>
<sequence>MSKNVHRLEKVFSGWQVVDWIRSKIPSNVPSIRVHLDRGIVKAQCRYTDQRVQDQAATMENYYPKYLAKQSMGLTDGSWRNHEMIEIGWIDDDPYNCRSRRMERVVKRIQADALEDDTV</sequence>
<gene>
    <name evidence="1" type="ORF">HZH66_010174</name>
</gene>
<name>A0A834JKZ2_VESVU</name>
<protein>
    <submittedName>
        <fullName evidence="1">Uncharacterized protein</fullName>
    </submittedName>
</protein>
<reference evidence="1" key="1">
    <citation type="journal article" date="2020" name="G3 (Bethesda)">
        <title>High-Quality Assemblies for Three Invasive Social Wasps from the &lt;i&gt;Vespula&lt;/i&gt; Genus.</title>
        <authorList>
            <person name="Harrop T.W.R."/>
            <person name="Guhlin J."/>
            <person name="McLaughlin G.M."/>
            <person name="Permina E."/>
            <person name="Stockwell P."/>
            <person name="Gilligan J."/>
            <person name="Le Lec M.F."/>
            <person name="Gruber M.A.M."/>
            <person name="Quinn O."/>
            <person name="Lovegrove M."/>
            <person name="Duncan E.J."/>
            <person name="Remnant E.J."/>
            <person name="Van Eeckhoven J."/>
            <person name="Graham B."/>
            <person name="Knapp R.A."/>
            <person name="Langford K.W."/>
            <person name="Kronenberg Z."/>
            <person name="Press M.O."/>
            <person name="Eacker S.M."/>
            <person name="Wilson-Rankin E.E."/>
            <person name="Purcell J."/>
            <person name="Lester P.J."/>
            <person name="Dearden P.K."/>
        </authorList>
    </citation>
    <scope>NUCLEOTIDE SEQUENCE</scope>
    <source>
        <strain evidence="1">Marl-1</strain>
    </source>
</reference>
<dbReference type="EMBL" id="JACSEA010000011">
    <property type="protein sequence ID" value="KAF7389037.1"/>
    <property type="molecule type" value="Genomic_DNA"/>
</dbReference>
<comment type="caution">
    <text evidence="1">The sequence shown here is derived from an EMBL/GenBank/DDBJ whole genome shotgun (WGS) entry which is preliminary data.</text>
</comment>
<evidence type="ECO:0000313" key="1">
    <source>
        <dbReference type="EMBL" id="KAF7389037.1"/>
    </source>
</evidence>
<dbReference type="AlphaFoldDB" id="A0A834JKZ2"/>
<keyword evidence="2" id="KW-1185">Reference proteome</keyword>